<accession>S3J2N0</accession>
<dbReference type="Proteomes" id="UP000014585">
    <property type="component" value="Unassembled WGS sequence"/>
</dbReference>
<dbReference type="HOGENOM" id="CLU_3231313_0_0_6"/>
<gene>
    <name evidence="1" type="ORF">HMPREF0201_00718</name>
</gene>
<sequence length="43" mass="4946">MYHTIIGLKGELYRLMFCMNNNQILWAEKDMGVLLGVSGKTKQ</sequence>
<reference evidence="1 2" key="1">
    <citation type="submission" date="2013-04" db="EMBL/GenBank/DDBJ databases">
        <authorList>
            <person name="Weinstock G."/>
            <person name="Sodergren E."/>
            <person name="Lobos E.A."/>
            <person name="Fulton L."/>
            <person name="Fulton R."/>
            <person name="Courtney L."/>
            <person name="Fronick C."/>
            <person name="O'Laughlin M."/>
            <person name="Godfrey J."/>
            <person name="Wilson R.M."/>
            <person name="Miner T."/>
            <person name="Farmer C."/>
            <person name="Delehaunty K."/>
            <person name="Cordes M."/>
            <person name="Minx P."/>
            <person name="Tomlinson C."/>
            <person name="Chen J."/>
            <person name="Wollam A."/>
            <person name="Pepin K.H."/>
            <person name="Palsikar V.B."/>
            <person name="Zhang X."/>
            <person name="Suruliraj S."/>
            <person name="Perna N.T."/>
            <person name="Plunkett G."/>
            <person name="Warren W."/>
            <person name="Mitreva M."/>
            <person name="Mardis E.R."/>
            <person name="Wilson R.K."/>
        </authorList>
    </citation>
    <scope>NUCLEOTIDE SEQUENCE [LARGE SCALE GENOMIC DNA]</scope>
    <source>
        <strain evidence="1 2">DSM 4568</strain>
    </source>
</reference>
<protein>
    <submittedName>
        <fullName evidence="1">Uncharacterized protein</fullName>
    </submittedName>
</protein>
<evidence type="ECO:0000313" key="2">
    <source>
        <dbReference type="Proteomes" id="UP000014585"/>
    </source>
</evidence>
<dbReference type="EMBL" id="ATDT01000004">
    <property type="protein sequence ID" value="EPF20118.1"/>
    <property type="molecule type" value="Genomic_DNA"/>
</dbReference>
<organism evidence="1 2">
    <name type="scientific">Cedecea davisae DSM 4568</name>
    <dbReference type="NCBI Taxonomy" id="566551"/>
    <lineage>
        <taxon>Bacteria</taxon>
        <taxon>Pseudomonadati</taxon>
        <taxon>Pseudomonadota</taxon>
        <taxon>Gammaproteobacteria</taxon>
        <taxon>Enterobacterales</taxon>
        <taxon>Enterobacteriaceae</taxon>
        <taxon>Cedecea</taxon>
    </lineage>
</organism>
<name>S3J2N0_9ENTR</name>
<dbReference type="AlphaFoldDB" id="S3J2N0"/>
<comment type="caution">
    <text evidence="1">The sequence shown here is derived from an EMBL/GenBank/DDBJ whole genome shotgun (WGS) entry which is preliminary data.</text>
</comment>
<evidence type="ECO:0000313" key="1">
    <source>
        <dbReference type="EMBL" id="EPF20118.1"/>
    </source>
</evidence>
<proteinExistence type="predicted"/>